<dbReference type="RefSeq" id="WP_143029421.1">
    <property type="nucleotide sequence ID" value="NZ_FNUG01000002.1"/>
</dbReference>
<proteinExistence type="predicted"/>
<dbReference type="InterPro" id="IPR045607">
    <property type="entry name" value="DUF6452"/>
</dbReference>
<name>A0A1H5M9E3_9FLAO</name>
<evidence type="ECO:0000313" key="1">
    <source>
        <dbReference type="EMBL" id="SEE86119.1"/>
    </source>
</evidence>
<protein>
    <submittedName>
        <fullName evidence="1">Uncharacterized protein</fullName>
    </submittedName>
</protein>
<dbReference type="STRING" id="390640.SAMN04488034_102631"/>
<dbReference type="EMBL" id="FNUG01000002">
    <property type="protein sequence ID" value="SEE86119.1"/>
    <property type="molecule type" value="Genomic_DNA"/>
</dbReference>
<sequence>MNQFQKWIFLAGFIIIAQGCQKDDICPEGTETTPLLVIEFYDAADPSQLKAVQNLVVRAAGEEIFLGPETVNTITIPLRTNENVTEYSFIRNSGSTTENEDRISFSYDPAPEYLNRACGYKVNFTNIDANTLQDEDNWIISEVILLENVENETEAHISITH</sequence>
<dbReference type="PROSITE" id="PS51257">
    <property type="entry name" value="PROKAR_LIPOPROTEIN"/>
    <property type="match status" value="1"/>
</dbReference>
<evidence type="ECO:0000313" key="2">
    <source>
        <dbReference type="Proteomes" id="UP000199448"/>
    </source>
</evidence>
<dbReference type="AlphaFoldDB" id="A0A1H5M9E3"/>
<organism evidence="1 2">
    <name type="scientific">Salinimicrobium catena</name>
    <dbReference type="NCBI Taxonomy" id="390640"/>
    <lineage>
        <taxon>Bacteria</taxon>
        <taxon>Pseudomonadati</taxon>
        <taxon>Bacteroidota</taxon>
        <taxon>Flavobacteriia</taxon>
        <taxon>Flavobacteriales</taxon>
        <taxon>Flavobacteriaceae</taxon>
        <taxon>Salinimicrobium</taxon>
    </lineage>
</organism>
<accession>A0A1H5M9E3</accession>
<reference evidence="1 2" key="1">
    <citation type="submission" date="2016-10" db="EMBL/GenBank/DDBJ databases">
        <authorList>
            <person name="de Groot N.N."/>
        </authorList>
    </citation>
    <scope>NUCLEOTIDE SEQUENCE [LARGE SCALE GENOMIC DNA]</scope>
    <source>
        <strain evidence="1 2">DSM 23553</strain>
    </source>
</reference>
<dbReference type="Proteomes" id="UP000199448">
    <property type="component" value="Unassembled WGS sequence"/>
</dbReference>
<gene>
    <name evidence="1" type="ORF">SAMN04488034_102631</name>
</gene>
<dbReference type="Pfam" id="PF20050">
    <property type="entry name" value="DUF6452"/>
    <property type="match status" value="1"/>
</dbReference>
<keyword evidence="2" id="KW-1185">Reference proteome</keyword>